<dbReference type="Pfam" id="PF01614">
    <property type="entry name" value="IclR_C"/>
    <property type="match status" value="1"/>
</dbReference>
<dbReference type="InterPro" id="IPR029016">
    <property type="entry name" value="GAF-like_dom_sf"/>
</dbReference>
<dbReference type="GO" id="GO:0003700">
    <property type="term" value="F:DNA-binding transcription factor activity"/>
    <property type="evidence" value="ECO:0007669"/>
    <property type="project" value="TreeGrafter"/>
</dbReference>
<dbReference type="PROSITE" id="PS51077">
    <property type="entry name" value="HTH_ICLR"/>
    <property type="match status" value="1"/>
</dbReference>
<evidence type="ECO:0000256" key="2">
    <source>
        <dbReference type="ARBA" id="ARBA00023125"/>
    </source>
</evidence>
<dbReference type="Pfam" id="PF09339">
    <property type="entry name" value="HTH_IclR"/>
    <property type="match status" value="1"/>
</dbReference>
<organism evidence="6 7">
    <name type="scientific">Alpinimonas psychrophila</name>
    <dbReference type="NCBI Taxonomy" id="748908"/>
    <lineage>
        <taxon>Bacteria</taxon>
        <taxon>Bacillati</taxon>
        <taxon>Actinomycetota</taxon>
        <taxon>Actinomycetes</taxon>
        <taxon>Micrococcales</taxon>
        <taxon>Microbacteriaceae</taxon>
        <taxon>Alpinimonas</taxon>
    </lineage>
</organism>
<dbReference type="InterPro" id="IPR005471">
    <property type="entry name" value="Tscrpt_reg_IclR_N"/>
</dbReference>
<dbReference type="Proteomes" id="UP000524237">
    <property type="component" value="Unassembled WGS sequence"/>
</dbReference>
<sequence>MADQHATNRSVTARALAVLETFDMKHRRQSLAAIARRSNLPLTTVHRLVHELEKNDALARGSDGDYEIGSKMWRIGLLASVHADLREVALPYMEDVYELSNDAVQIAVVDGLRCLVVERIAGSRTMSVMSKPGSRLPLHATGVGKVLMAFGPPELQDAVLNSLDRYTDTTITDATKLRSQLLTIKAHGFAKTNEELAAGATSIAVPLWGKGGKGGKVIAALGIVAPSDDVRDISRMLPVLQVTASALSKKLAESGY</sequence>
<dbReference type="SMART" id="SM00346">
    <property type="entry name" value="HTH_ICLR"/>
    <property type="match status" value="1"/>
</dbReference>
<dbReference type="SUPFAM" id="SSF46785">
    <property type="entry name" value="Winged helix' DNA-binding domain"/>
    <property type="match status" value="1"/>
</dbReference>
<evidence type="ECO:0000313" key="6">
    <source>
        <dbReference type="EMBL" id="MBA8829479.1"/>
    </source>
</evidence>
<evidence type="ECO:0000259" key="4">
    <source>
        <dbReference type="PROSITE" id="PS51077"/>
    </source>
</evidence>
<dbReference type="InterPro" id="IPR036388">
    <property type="entry name" value="WH-like_DNA-bd_sf"/>
</dbReference>
<dbReference type="Gene3D" id="3.30.450.40">
    <property type="match status" value="1"/>
</dbReference>
<accession>A0A7W3JUH1</accession>
<feature type="domain" description="IclR-ED" evidence="5">
    <location>
        <begin position="71"/>
        <end position="253"/>
    </location>
</feature>
<dbReference type="RefSeq" id="WP_182484918.1">
    <property type="nucleotide sequence ID" value="NZ_JACGWU010000005.1"/>
</dbReference>
<keyword evidence="3" id="KW-0804">Transcription</keyword>
<name>A0A7W3JUH1_9MICO</name>
<feature type="domain" description="HTH iclR-type" evidence="4">
    <location>
        <begin position="9"/>
        <end position="70"/>
    </location>
</feature>
<gene>
    <name evidence="6" type="ORF">FB555_001588</name>
</gene>
<reference evidence="6 7" key="1">
    <citation type="submission" date="2020-07" db="EMBL/GenBank/DDBJ databases">
        <title>Sequencing the genomes of 1000 actinobacteria strains.</title>
        <authorList>
            <person name="Klenk H.-P."/>
        </authorList>
    </citation>
    <scope>NUCLEOTIDE SEQUENCE [LARGE SCALE GENOMIC DNA]</scope>
    <source>
        <strain evidence="6 7">DSM 23737</strain>
    </source>
</reference>
<dbReference type="GO" id="GO:0003677">
    <property type="term" value="F:DNA binding"/>
    <property type="evidence" value="ECO:0007669"/>
    <property type="project" value="UniProtKB-KW"/>
</dbReference>
<evidence type="ECO:0000256" key="3">
    <source>
        <dbReference type="ARBA" id="ARBA00023163"/>
    </source>
</evidence>
<evidence type="ECO:0000259" key="5">
    <source>
        <dbReference type="PROSITE" id="PS51078"/>
    </source>
</evidence>
<dbReference type="InterPro" id="IPR050707">
    <property type="entry name" value="HTH_MetabolicPath_Reg"/>
</dbReference>
<dbReference type="PANTHER" id="PTHR30136">
    <property type="entry name" value="HELIX-TURN-HELIX TRANSCRIPTIONAL REGULATOR, ICLR FAMILY"/>
    <property type="match status" value="1"/>
</dbReference>
<keyword evidence="2 6" id="KW-0238">DNA-binding</keyword>
<protein>
    <submittedName>
        <fullName evidence="6">DNA-binding IclR family transcriptional regulator</fullName>
    </submittedName>
</protein>
<dbReference type="PANTHER" id="PTHR30136:SF24">
    <property type="entry name" value="HTH-TYPE TRANSCRIPTIONAL REPRESSOR ALLR"/>
    <property type="match status" value="1"/>
</dbReference>
<dbReference type="SUPFAM" id="SSF55781">
    <property type="entry name" value="GAF domain-like"/>
    <property type="match status" value="1"/>
</dbReference>
<dbReference type="InterPro" id="IPR036390">
    <property type="entry name" value="WH_DNA-bd_sf"/>
</dbReference>
<dbReference type="EMBL" id="JACGWU010000005">
    <property type="protein sequence ID" value="MBA8829479.1"/>
    <property type="molecule type" value="Genomic_DNA"/>
</dbReference>
<dbReference type="AlphaFoldDB" id="A0A7W3JUH1"/>
<dbReference type="PROSITE" id="PS51078">
    <property type="entry name" value="ICLR_ED"/>
    <property type="match status" value="1"/>
</dbReference>
<comment type="caution">
    <text evidence="6">The sequence shown here is derived from an EMBL/GenBank/DDBJ whole genome shotgun (WGS) entry which is preliminary data.</text>
</comment>
<keyword evidence="1" id="KW-0805">Transcription regulation</keyword>
<evidence type="ECO:0000313" key="7">
    <source>
        <dbReference type="Proteomes" id="UP000524237"/>
    </source>
</evidence>
<dbReference type="Gene3D" id="1.10.10.10">
    <property type="entry name" value="Winged helix-like DNA-binding domain superfamily/Winged helix DNA-binding domain"/>
    <property type="match status" value="1"/>
</dbReference>
<proteinExistence type="predicted"/>
<evidence type="ECO:0000256" key="1">
    <source>
        <dbReference type="ARBA" id="ARBA00023015"/>
    </source>
</evidence>
<dbReference type="InterPro" id="IPR014757">
    <property type="entry name" value="Tscrpt_reg_IclR_C"/>
</dbReference>
<dbReference type="GO" id="GO:0045892">
    <property type="term" value="P:negative regulation of DNA-templated transcription"/>
    <property type="evidence" value="ECO:0007669"/>
    <property type="project" value="TreeGrafter"/>
</dbReference>
<keyword evidence="7" id="KW-1185">Reference proteome</keyword>